<dbReference type="Proteomes" id="UP000034883">
    <property type="component" value="Chromosome"/>
</dbReference>
<dbReference type="KEGG" id="samy:DB32_002979"/>
<gene>
    <name evidence="2" type="ORF">DB32_002979</name>
</gene>
<feature type="region of interest" description="Disordered" evidence="1">
    <location>
        <begin position="1"/>
        <end position="26"/>
    </location>
</feature>
<dbReference type="AlphaFoldDB" id="A0A0F6W2K8"/>
<feature type="compositionally biased region" description="Basic residues" evidence="1">
    <location>
        <begin position="1"/>
        <end position="13"/>
    </location>
</feature>
<evidence type="ECO:0000256" key="1">
    <source>
        <dbReference type="SAM" id="MobiDB-lite"/>
    </source>
</evidence>
<feature type="region of interest" description="Disordered" evidence="1">
    <location>
        <begin position="297"/>
        <end position="318"/>
    </location>
</feature>
<reference evidence="2 3" key="1">
    <citation type="submission" date="2015-03" db="EMBL/GenBank/DDBJ databases">
        <title>Genome assembly of Sandaracinus amylolyticus DSM 53668.</title>
        <authorList>
            <person name="Sharma G."/>
            <person name="Subramanian S."/>
        </authorList>
    </citation>
    <scope>NUCLEOTIDE SEQUENCE [LARGE SCALE GENOMIC DNA]</scope>
    <source>
        <strain evidence="2 3">DSM 53668</strain>
    </source>
</reference>
<dbReference type="RefSeq" id="WP_053233057.1">
    <property type="nucleotide sequence ID" value="NZ_CP011125.1"/>
</dbReference>
<dbReference type="EMBL" id="CP011125">
    <property type="protein sequence ID" value="AKF05830.1"/>
    <property type="molecule type" value="Genomic_DNA"/>
</dbReference>
<protein>
    <submittedName>
        <fullName evidence="2">Uncharacterized protein</fullName>
    </submittedName>
</protein>
<proteinExistence type="predicted"/>
<organism evidence="2 3">
    <name type="scientific">Sandaracinus amylolyticus</name>
    <dbReference type="NCBI Taxonomy" id="927083"/>
    <lineage>
        <taxon>Bacteria</taxon>
        <taxon>Pseudomonadati</taxon>
        <taxon>Myxococcota</taxon>
        <taxon>Polyangia</taxon>
        <taxon>Polyangiales</taxon>
        <taxon>Sandaracinaceae</taxon>
        <taxon>Sandaracinus</taxon>
    </lineage>
</organism>
<evidence type="ECO:0000313" key="3">
    <source>
        <dbReference type="Proteomes" id="UP000034883"/>
    </source>
</evidence>
<accession>A0A0F6W2K8</accession>
<name>A0A0F6W2K8_9BACT</name>
<sequence length="318" mass="34011">MAAAKKRSKKATPIKKAATTRRTAAKGRVGLDTSRAWSLDEIERELTPVSAARVAAVRDAIVRAYGDDKLVELGTGFRTEEIVAVAPNVVAAALLAVRKLGRAPQGLALELLTLAVSEARELARLDLAHEQQLRDVASEIAGRREALKTSRATALRERRAVATHLLRNVLPRDAPQRAELERAAGKAATASSVVASVRTVARILADARRDESLVVVLDSYGYDDALVARLEALAAETERLSGTSATLTPPQAVDQRTLDRHDGLVLAILRAIVSALRDAQRAGAPISLPPLAGLERLLVPSRDDEQDDEEPEPVAPAS</sequence>
<keyword evidence="3" id="KW-1185">Reference proteome</keyword>
<evidence type="ECO:0000313" key="2">
    <source>
        <dbReference type="EMBL" id="AKF05830.1"/>
    </source>
</evidence>